<keyword evidence="7 9" id="KW-0472">Membrane</keyword>
<dbReference type="InterPro" id="IPR050524">
    <property type="entry name" value="APC_YAT"/>
</dbReference>
<evidence type="ECO:0000259" key="10">
    <source>
        <dbReference type="Pfam" id="PF00324"/>
    </source>
</evidence>
<comment type="caution">
    <text evidence="11">The sequence shown here is derived from an EMBL/GenBank/DDBJ whole genome shotgun (WGS) entry which is preliminary data.</text>
</comment>
<sequence>MDDPVEKNGKPDESYSSNGNGHDAAYVGENEPRSTSMWRDFIDGFKREPGLHINPKGAEAVAAVEGKPSRGFDMEAATAGTAESPLQRKLKGRHLQMIAIGGSIGTGLFVGSGSVLAHGGPASVLIAYILIGIMLYCTVHALGEMAVLFPVAGSFSAFSTRFLDPAWGFAMGWNYAMQWLVVLPLEIVAATLTIEFWNQGKINNDAWVSIFLLLIIAINLFGVRGYGEAEFVFAIIKVTAIVGYIILGIILNCGGGPHGGYIGGHFWHDPGAFNNGFKGLCSVFVNAAFAFAGTELVGLAAAETANPRKSLPTAVKQVFWRISLFYVVALTIVGLLVPYNDDRLLGGSSAADATASPFVISIENAGISGLPSVMNVVIMIAVLSVGNSSIYGSSRTLAALADQRQAPKFFGYIDRKGRPIFGILFASVIGFLAYLAGSDKQEDAFNWMLALSGLSSIFTWGSICLAHIRFRKGWHVQGHTLDELAFRSQPGIIGSWIGFILNILVLIAQFWTGFAGIGYGSETGADRTEDFFMAYLAAPIVIAFYIPYKIWYKTPFVRSHAMDLHTGMRELNLAELIAEEKAERANWSKWKKAYKFFC</sequence>
<evidence type="ECO:0000256" key="4">
    <source>
        <dbReference type="ARBA" id="ARBA00022692"/>
    </source>
</evidence>
<evidence type="ECO:0000313" key="11">
    <source>
        <dbReference type="EMBL" id="KAF2099192.1"/>
    </source>
</evidence>
<dbReference type="OrthoDB" id="3900342at2759"/>
<feature type="transmembrane region" description="Helical" evidence="9">
    <location>
        <begin position="449"/>
        <end position="470"/>
    </location>
</feature>
<feature type="transmembrane region" description="Helical" evidence="9">
    <location>
        <begin position="419"/>
        <end position="437"/>
    </location>
</feature>
<dbReference type="EMBL" id="ML978126">
    <property type="protein sequence ID" value="KAF2099192.1"/>
    <property type="molecule type" value="Genomic_DNA"/>
</dbReference>
<keyword evidence="4 9" id="KW-0812">Transmembrane</keyword>
<feature type="transmembrane region" description="Helical" evidence="9">
    <location>
        <begin position="206"/>
        <end position="225"/>
    </location>
</feature>
<keyword evidence="6 9" id="KW-1133">Transmembrane helix</keyword>
<feature type="domain" description="Amino acid permease/ SLC12A" evidence="10">
    <location>
        <begin position="94"/>
        <end position="557"/>
    </location>
</feature>
<feature type="region of interest" description="Disordered" evidence="8">
    <location>
        <begin position="1"/>
        <end position="31"/>
    </location>
</feature>
<feature type="compositionally biased region" description="Basic and acidic residues" evidence="8">
    <location>
        <begin position="1"/>
        <end position="13"/>
    </location>
</feature>
<dbReference type="PIRSF" id="PIRSF006060">
    <property type="entry name" value="AA_transporter"/>
    <property type="match status" value="1"/>
</dbReference>
<keyword evidence="12" id="KW-1185">Reference proteome</keyword>
<evidence type="ECO:0000256" key="3">
    <source>
        <dbReference type="ARBA" id="ARBA00022475"/>
    </source>
</evidence>
<evidence type="ECO:0000256" key="2">
    <source>
        <dbReference type="ARBA" id="ARBA00022448"/>
    </source>
</evidence>
<dbReference type="Pfam" id="PF00324">
    <property type="entry name" value="AA_permease"/>
    <property type="match status" value="1"/>
</dbReference>
<keyword evidence="2" id="KW-0813">Transport</keyword>
<dbReference type="AlphaFoldDB" id="A0A9P4M9B4"/>
<dbReference type="Proteomes" id="UP000799772">
    <property type="component" value="Unassembled WGS sequence"/>
</dbReference>
<name>A0A9P4M9B4_9PEZI</name>
<feature type="transmembrane region" description="Helical" evidence="9">
    <location>
        <begin position="318"/>
        <end position="339"/>
    </location>
</feature>
<feature type="transmembrane region" description="Helical" evidence="9">
    <location>
        <begin position="231"/>
        <end position="251"/>
    </location>
</feature>
<dbReference type="PANTHER" id="PTHR43341:SF1">
    <property type="entry name" value="GENERAL AMINO-ACID PERMEASE GAP1"/>
    <property type="match status" value="1"/>
</dbReference>
<dbReference type="GO" id="GO:0015171">
    <property type="term" value="F:amino acid transmembrane transporter activity"/>
    <property type="evidence" value="ECO:0007669"/>
    <property type="project" value="TreeGrafter"/>
</dbReference>
<feature type="transmembrane region" description="Helical" evidence="9">
    <location>
        <begin position="175"/>
        <end position="194"/>
    </location>
</feature>
<comment type="subcellular location">
    <subcellularLocation>
        <location evidence="1">Cell membrane</location>
        <topology evidence="1">Multi-pass membrane protein</topology>
    </subcellularLocation>
</comment>
<evidence type="ECO:0000256" key="5">
    <source>
        <dbReference type="ARBA" id="ARBA00022970"/>
    </source>
</evidence>
<dbReference type="InterPro" id="IPR004840">
    <property type="entry name" value="Amino_acid_permease_CS"/>
</dbReference>
<dbReference type="Gene3D" id="1.20.1740.10">
    <property type="entry name" value="Amino acid/polyamine transporter I"/>
    <property type="match status" value="1"/>
</dbReference>
<dbReference type="GO" id="GO:0005886">
    <property type="term" value="C:plasma membrane"/>
    <property type="evidence" value="ECO:0007669"/>
    <property type="project" value="UniProtKB-SubCell"/>
</dbReference>
<feature type="transmembrane region" description="Helical" evidence="9">
    <location>
        <begin position="97"/>
        <end position="116"/>
    </location>
</feature>
<evidence type="ECO:0000256" key="6">
    <source>
        <dbReference type="ARBA" id="ARBA00022989"/>
    </source>
</evidence>
<dbReference type="FunFam" id="1.20.1740.10:FF:000017">
    <property type="entry name" value="Amino acid permease"/>
    <property type="match status" value="1"/>
</dbReference>
<protein>
    <submittedName>
        <fullName evidence="11">Amino acid permease</fullName>
    </submittedName>
</protein>
<evidence type="ECO:0000256" key="8">
    <source>
        <dbReference type="SAM" id="MobiDB-lite"/>
    </source>
</evidence>
<dbReference type="InterPro" id="IPR004762">
    <property type="entry name" value="Amino_acid_permease_fungi"/>
</dbReference>
<evidence type="ECO:0000313" key="12">
    <source>
        <dbReference type="Proteomes" id="UP000799772"/>
    </source>
</evidence>
<organism evidence="11 12">
    <name type="scientific">Rhizodiscina lignyota</name>
    <dbReference type="NCBI Taxonomy" id="1504668"/>
    <lineage>
        <taxon>Eukaryota</taxon>
        <taxon>Fungi</taxon>
        <taxon>Dikarya</taxon>
        <taxon>Ascomycota</taxon>
        <taxon>Pezizomycotina</taxon>
        <taxon>Dothideomycetes</taxon>
        <taxon>Pleosporomycetidae</taxon>
        <taxon>Aulographales</taxon>
        <taxon>Rhizodiscinaceae</taxon>
        <taxon>Rhizodiscina</taxon>
    </lineage>
</organism>
<feature type="transmembrane region" description="Helical" evidence="9">
    <location>
        <begin position="531"/>
        <end position="548"/>
    </location>
</feature>
<feature type="transmembrane region" description="Helical" evidence="9">
    <location>
        <begin position="122"/>
        <end position="139"/>
    </location>
</feature>
<evidence type="ECO:0000256" key="1">
    <source>
        <dbReference type="ARBA" id="ARBA00004651"/>
    </source>
</evidence>
<dbReference type="PANTHER" id="PTHR43341">
    <property type="entry name" value="AMINO ACID PERMEASE"/>
    <property type="match status" value="1"/>
</dbReference>
<evidence type="ECO:0000256" key="9">
    <source>
        <dbReference type="SAM" id="Phobius"/>
    </source>
</evidence>
<dbReference type="PROSITE" id="PS00218">
    <property type="entry name" value="AMINO_ACID_PERMEASE_1"/>
    <property type="match status" value="1"/>
</dbReference>
<feature type="transmembrane region" description="Helical" evidence="9">
    <location>
        <begin position="491"/>
        <end position="511"/>
    </location>
</feature>
<gene>
    <name evidence="11" type="ORF">NA57DRAFT_76421</name>
</gene>
<reference evidence="11" key="1">
    <citation type="journal article" date="2020" name="Stud. Mycol.">
        <title>101 Dothideomycetes genomes: a test case for predicting lifestyles and emergence of pathogens.</title>
        <authorList>
            <person name="Haridas S."/>
            <person name="Albert R."/>
            <person name="Binder M."/>
            <person name="Bloem J."/>
            <person name="Labutti K."/>
            <person name="Salamov A."/>
            <person name="Andreopoulos B."/>
            <person name="Baker S."/>
            <person name="Barry K."/>
            <person name="Bills G."/>
            <person name="Bluhm B."/>
            <person name="Cannon C."/>
            <person name="Castanera R."/>
            <person name="Culley D."/>
            <person name="Daum C."/>
            <person name="Ezra D."/>
            <person name="Gonzalez J."/>
            <person name="Henrissat B."/>
            <person name="Kuo A."/>
            <person name="Liang C."/>
            <person name="Lipzen A."/>
            <person name="Lutzoni F."/>
            <person name="Magnuson J."/>
            <person name="Mondo S."/>
            <person name="Nolan M."/>
            <person name="Ohm R."/>
            <person name="Pangilinan J."/>
            <person name="Park H.-J."/>
            <person name="Ramirez L."/>
            <person name="Alfaro M."/>
            <person name="Sun H."/>
            <person name="Tritt A."/>
            <person name="Yoshinaga Y."/>
            <person name="Zwiers L.-H."/>
            <person name="Turgeon B."/>
            <person name="Goodwin S."/>
            <person name="Spatafora J."/>
            <person name="Crous P."/>
            <person name="Grigoriev I."/>
        </authorList>
    </citation>
    <scope>NUCLEOTIDE SEQUENCE</scope>
    <source>
        <strain evidence="11">CBS 133067</strain>
    </source>
</reference>
<proteinExistence type="predicted"/>
<evidence type="ECO:0000256" key="7">
    <source>
        <dbReference type="ARBA" id="ARBA00023136"/>
    </source>
</evidence>
<keyword evidence="5" id="KW-0029">Amino-acid transport</keyword>
<dbReference type="NCBIfam" id="TIGR00913">
    <property type="entry name" value="2A0310"/>
    <property type="match status" value="1"/>
</dbReference>
<dbReference type="InterPro" id="IPR004841">
    <property type="entry name" value="AA-permease/SLC12A_dom"/>
</dbReference>
<feature type="transmembrane region" description="Helical" evidence="9">
    <location>
        <begin position="376"/>
        <end position="398"/>
    </location>
</feature>
<accession>A0A9P4M9B4</accession>
<keyword evidence="3" id="KW-1003">Cell membrane</keyword>